<comment type="caution">
    <text evidence="1">The sequence shown here is derived from an EMBL/GenBank/DDBJ whole genome shotgun (WGS) entry which is preliminary data.</text>
</comment>
<reference evidence="1 2" key="1">
    <citation type="journal article" date="2020" name="ISME J.">
        <title>Comparative genomics reveals insights into cyanobacterial evolution and habitat adaptation.</title>
        <authorList>
            <person name="Chen M.Y."/>
            <person name="Teng W.K."/>
            <person name="Zhao L."/>
            <person name="Hu C.X."/>
            <person name="Zhou Y.K."/>
            <person name="Han B.P."/>
            <person name="Song L.R."/>
            <person name="Shu W.S."/>
        </authorList>
    </citation>
    <scope>NUCLEOTIDE SEQUENCE [LARGE SCALE GENOMIC DNA]</scope>
    <source>
        <strain evidence="1 2">FACHB-391</strain>
    </source>
</reference>
<dbReference type="EMBL" id="JACJTE010000046">
    <property type="protein sequence ID" value="MBD2564287.1"/>
    <property type="molecule type" value="Genomic_DNA"/>
</dbReference>
<keyword evidence="2" id="KW-1185">Reference proteome</keyword>
<dbReference type="Proteomes" id="UP000604661">
    <property type="component" value="Unassembled WGS sequence"/>
</dbReference>
<evidence type="ECO:0000313" key="1">
    <source>
        <dbReference type="EMBL" id="MBD2564287.1"/>
    </source>
</evidence>
<evidence type="ECO:0000313" key="2">
    <source>
        <dbReference type="Proteomes" id="UP000604661"/>
    </source>
</evidence>
<protein>
    <submittedName>
        <fullName evidence="1">Uncharacterized protein</fullName>
    </submittedName>
</protein>
<sequence>MQLPFLVVPAIALLCRVIWELRHFYTNVYTAVPQPVGAISLWRYPQFLCVA</sequence>
<gene>
    <name evidence="1" type="ORF">H6G95_27515</name>
</gene>
<dbReference type="RefSeq" id="WP_190899720.1">
    <property type="nucleotide sequence ID" value="NZ_JACJTE010000046.1"/>
</dbReference>
<accession>A0ABR8F3E1</accession>
<organism evidence="1 2">
    <name type="scientific">Nostoc linckia FACHB-391</name>
    <dbReference type="NCBI Taxonomy" id="2692906"/>
    <lineage>
        <taxon>Bacteria</taxon>
        <taxon>Bacillati</taxon>
        <taxon>Cyanobacteriota</taxon>
        <taxon>Cyanophyceae</taxon>
        <taxon>Nostocales</taxon>
        <taxon>Nostocaceae</taxon>
        <taxon>Nostoc</taxon>
    </lineage>
</organism>
<name>A0ABR8F3E1_NOSLI</name>
<proteinExistence type="predicted"/>